<feature type="domain" description="RNA polymerase sigma-70 region 2" evidence="1">
    <location>
        <begin position="10"/>
        <end position="76"/>
    </location>
</feature>
<evidence type="ECO:0000259" key="1">
    <source>
        <dbReference type="Pfam" id="PF04542"/>
    </source>
</evidence>
<dbReference type="InterPro" id="IPR007627">
    <property type="entry name" value="RNA_pol_sigma70_r2"/>
</dbReference>
<reference evidence="2 3" key="1">
    <citation type="submission" date="2023-12" db="EMBL/GenBank/DDBJ databases">
        <title>Friends and Foes: Symbiotic and Algicidal bacterial influence on Karenia brevis blooms.</title>
        <authorList>
            <person name="Fei C."/>
            <person name="Mohamed A.R."/>
            <person name="Booker A."/>
            <person name="Arshad M."/>
            <person name="Klass S."/>
            <person name="Ahn S."/>
            <person name="Gilbert P.M."/>
            <person name="Heil C.A."/>
            <person name="Martinez J.M."/>
            <person name="Amin S.A."/>
        </authorList>
    </citation>
    <scope>NUCLEOTIDE SEQUENCE [LARGE SCALE GENOMIC DNA]</scope>
    <source>
        <strain evidence="2 3">CE15</strain>
    </source>
</reference>
<dbReference type="SUPFAM" id="SSF88946">
    <property type="entry name" value="Sigma2 domain of RNA polymerase sigma factors"/>
    <property type="match status" value="1"/>
</dbReference>
<comment type="caution">
    <text evidence="2">The sequence shown here is derived from an EMBL/GenBank/DDBJ whole genome shotgun (WGS) entry which is preliminary data.</text>
</comment>
<keyword evidence="3" id="KW-1185">Reference proteome</keyword>
<name>A0ABU8EVL1_9GAMM</name>
<dbReference type="Pfam" id="PF04542">
    <property type="entry name" value="Sigma70_r2"/>
    <property type="match status" value="1"/>
</dbReference>
<evidence type="ECO:0000313" key="2">
    <source>
        <dbReference type="EMBL" id="MEI4551010.1"/>
    </source>
</evidence>
<gene>
    <name evidence="2" type="ORF">WAE96_15165</name>
</gene>
<protein>
    <submittedName>
        <fullName evidence="2">Sigma-70 family RNA polymerase sigma factor</fullName>
    </submittedName>
</protein>
<dbReference type="Gene3D" id="1.10.1740.10">
    <property type="match status" value="1"/>
</dbReference>
<dbReference type="EMBL" id="JBAWKS010000002">
    <property type="protein sequence ID" value="MEI4551010.1"/>
    <property type="molecule type" value="Genomic_DNA"/>
</dbReference>
<accession>A0ABU8EVL1</accession>
<sequence length="167" mass="19322">MQPPYTAERIYQHCMPLMQQHLAKKVACSETRKDLSQELYLKLMLVENWHSIGNINAYVTTMLNNLIIDFYRKSSKELVDDVDLDSLKADTCPEQYVGQHLAIEKIQQLLDKQKPEMKDLIWRAKINGDSCRNIACDKGRSLSWVEKSLANLQSKCRQLILGSQHND</sequence>
<dbReference type="Proteomes" id="UP001382455">
    <property type="component" value="Unassembled WGS sequence"/>
</dbReference>
<dbReference type="RefSeq" id="WP_158683537.1">
    <property type="nucleotide sequence ID" value="NZ_JBAWKS010000002.1"/>
</dbReference>
<proteinExistence type="predicted"/>
<dbReference type="InterPro" id="IPR013325">
    <property type="entry name" value="RNA_pol_sigma_r2"/>
</dbReference>
<evidence type="ECO:0000313" key="3">
    <source>
        <dbReference type="Proteomes" id="UP001382455"/>
    </source>
</evidence>
<organism evidence="2 3">
    <name type="scientific">Pseudoalteromonas spongiae</name>
    <dbReference type="NCBI Taxonomy" id="298657"/>
    <lineage>
        <taxon>Bacteria</taxon>
        <taxon>Pseudomonadati</taxon>
        <taxon>Pseudomonadota</taxon>
        <taxon>Gammaproteobacteria</taxon>
        <taxon>Alteromonadales</taxon>
        <taxon>Pseudoalteromonadaceae</taxon>
        <taxon>Pseudoalteromonas</taxon>
    </lineage>
</organism>